<reference evidence="1" key="1">
    <citation type="submission" date="2022-11" db="EMBL/GenBank/DDBJ databases">
        <authorList>
            <person name="Petersen C."/>
        </authorList>
    </citation>
    <scope>NUCLEOTIDE SEQUENCE</scope>
    <source>
        <strain evidence="1">IBT 34128</strain>
    </source>
</reference>
<evidence type="ECO:0000313" key="1">
    <source>
        <dbReference type="EMBL" id="KAJ5114337.1"/>
    </source>
</evidence>
<dbReference type="PANTHER" id="PTHR16220:SF0">
    <property type="entry name" value="WD REPEAT-CONTAINING PROTEIN WRAP73"/>
    <property type="match status" value="1"/>
</dbReference>
<sequence>MDASTGAVPLSLSLSEDGFYGARVSGKDLVVHSNPFSPENREVQIARLKETTPRFLRFSPARTTSGTYNDEGISGRRLLSANDSRISVWQLDPLQLFAEIESIEPGALNVDFGGDENEILVFHAWNTKLSIHSLETGRSSVIKTPKSAHHLGFGYRPQTRQLAILLKPDASDLLTVHEFRSYELFGRAVLPTIDAQGLKWSPDGKWIAIWDVASAGTKVLIYTADGQLFRTYTGPPGVDDAFDLGVKQVEWSPATASSNTSAVLAVGKVNGNIDLLGTRTFSSATTLSHVFQIDQHSPSTWRERYTSAAGDAEYAEASSSSAFSMSPESSGPQRGVWTMTFSPEGSLLATVDSMRSNVVWIWSLEPTPRLASALVHEQPVRQVIWHPSTPQLLINTVSNAWPSVRWWSPTGRPVIARVPTQRSESGKYDLKWLHEAGEDSVFWFGSSEEYVVGYLSVEDGAVQFEVLSSVTSKGYGSSSGSMSR</sequence>
<dbReference type="OrthoDB" id="308690at2759"/>
<dbReference type="InterPro" id="IPR011044">
    <property type="entry name" value="Quino_amine_DH_bsu"/>
</dbReference>
<reference evidence="1" key="2">
    <citation type="journal article" date="2023" name="IMA Fungus">
        <title>Comparative genomic study of the Penicillium genus elucidates a diverse pangenome and 15 lateral gene transfer events.</title>
        <authorList>
            <person name="Petersen C."/>
            <person name="Sorensen T."/>
            <person name="Nielsen M.R."/>
            <person name="Sondergaard T.E."/>
            <person name="Sorensen J.L."/>
            <person name="Fitzpatrick D.A."/>
            <person name="Frisvad J.C."/>
            <person name="Nielsen K.L."/>
        </authorList>
    </citation>
    <scope>NUCLEOTIDE SEQUENCE</scope>
    <source>
        <strain evidence="1">IBT 34128</strain>
    </source>
</reference>
<proteinExistence type="predicted"/>
<dbReference type="InterPro" id="IPR052778">
    <property type="entry name" value="Centrosome-WD_assoc"/>
</dbReference>
<dbReference type="GO" id="GO:0005815">
    <property type="term" value="C:microtubule organizing center"/>
    <property type="evidence" value="ECO:0007669"/>
    <property type="project" value="TreeGrafter"/>
</dbReference>
<evidence type="ECO:0008006" key="3">
    <source>
        <dbReference type="Google" id="ProtNLM"/>
    </source>
</evidence>
<gene>
    <name evidence="1" type="ORF">NUU61_000096</name>
</gene>
<keyword evidence="2" id="KW-1185">Reference proteome</keyword>
<dbReference type="EMBL" id="JAPMSZ010000001">
    <property type="protein sequence ID" value="KAJ5114337.1"/>
    <property type="molecule type" value="Genomic_DNA"/>
</dbReference>
<dbReference type="Proteomes" id="UP001141434">
    <property type="component" value="Unassembled WGS sequence"/>
</dbReference>
<comment type="caution">
    <text evidence="1">The sequence shown here is derived from an EMBL/GenBank/DDBJ whole genome shotgun (WGS) entry which is preliminary data.</text>
</comment>
<accession>A0A9W9GA75</accession>
<dbReference type="GO" id="GO:1990811">
    <property type="term" value="C:MWP complex"/>
    <property type="evidence" value="ECO:0007669"/>
    <property type="project" value="TreeGrafter"/>
</dbReference>
<dbReference type="AlphaFoldDB" id="A0A9W9GA75"/>
<dbReference type="PANTHER" id="PTHR16220">
    <property type="entry name" value="WD REPEAT PROTEIN 8-RELATED"/>
    <property type="match status" value="1"/>
</dbReference>
<dbReference type="GeneID" id="81389848"/>
<organism evidence="1 2">
    <name type="scientific">Penicillium alfredii</name>
    <dbReference type="NCBI Taxonomy" id="1506179"/>
    <lineage>
        <taxon>Eukaryota</taxon>
        <taxon>Fungi</taxon>
        <taxon>Dikarya</taxon>
        <taxon>Ascomycota</taxon>
        <taxon>Pezizomycotina</taxon>
        <taxon>Eurotiomycetes</taxon>
        <taxon>Eurotiomycetidae</taxon>
        <taxon>Eurotiales</taxon>
        <taxon>Aspergillaceae</taxon>
        <taxon>Penicillium</taxon>
    </lineage>
</organism>
<evidence type="ECO:0000313" key="2">
    <source>
        <dbReference type="Proteomes" id="UP001141434"/>
    </source>
</evidence>
<dbReference type="GO" id="GO:1990810">
    <property type="term" value="P:microtubule anchoring at mitotic spindle pole body"/>
    <property type="evidence" value="ECO:0007669"/>
    <property type="project" value="TreeGrafter"/>
</dbReference>
<name>A0A9W9GA75_9EURO</name>
<dbReference type="InterPro" id="IPR015943">
    <property type="entry name" value="WD40/YVTN_repeat-like_dom_sf"/>
</dbReference>
<dbReference type="Gene3D" id="2.130.10.10">
    <property type="entry name" value="YVTN repeat-like/Quinoprotein amine dehydrogenase"/>
    <property type="match status" value="2"/>
</dbReference>
<dbReference type="SUPFAM" id="SSF50969">
    <property type="entry name" value="YVTN repeat-like/Quinoprotein amine dehydrogenase"/>
    <property type="match status" value="1"/>
</dbReference>
<dbReference type="RefSeq" id="XP_056515530.1">
    <property type="nucleotide sequence ID" value="XM_056650680.1"/>
</dbReference>
<protein>
    <recommendedName>
        <fullName evidence="3">WD40 domain protein</fullName>
    </recommendedName>
</protein>